<name>A0A1H3B1C0_ACIFE</name>
<organism evidence="2 3">
    <name type="scientific">Acidaminococcus fermentans</name>
    <dbReference type="NCBI Taxonomy" id="905"/>
    <lineage>
        <taxon>Bacteria</taxon>
        <taxon>Bacillati</taxon>
        <taxon>Bacillota</taxon>
        <taxon>Negativicutes</taxon>
        <taxon>Acidaminococcales</taxon>
        <taxon>Acidaminococcaceae</taxon>
        <taxon>Acidaminococcus</taxon>
    </lineage>
</organism>
<evidence type="ECO:0000313" key="2">
    <source>
        <dbReference type="EMBL" id="SDX35488.1"/>
    </source>
</evidence>
<protein>
    <submittedName>
        <fullName evidence="2">Thermophilic metalloprotease (M29)</fullName>
    </submittedName>
</protein>
<dbReference type="GO" id="GO:0006508">
    <property type="term" value="P:proteolysis"/>
    <property type="evidence" value="ECO:0007669"/>
    <property type="project" value="UniProtKB-KW"/>
</dbReference>
<keyword evidence="2" id="KW-0645">Protease</keyword>
<dbReference type="GO" id="GO:0008237">
    <property type="term" value="F:metallopeptidase activity"/>
    <property type="evidence" value="ECO:0007669"/>
    <property type="project" value="UniProtKB-KW"/>
</dbReference>
<comment type="caution">
    <text evidence="2">The sequence shown here is derived from an EMBL/GenBank/DDBJ whole genome shotgun (WGS) entry which is preliminary data.</text>
</comment>
<keyword evidence="2" id="KW-0378">Hydrolase</keyword>
<keyword evidence="2" id="KW-0482">Metalloprotease</keyword>
<evidence type="ECO:0000313" key="3">
    <source>
        <dbReference type="Proteomes" id="UP000182379"/>
    </source>
</evidence>
<keyword evidence="1" id="KW-0479">Metal-binding</keyword>
<dbReference type="InterPro" id="IPR052170">
    <property type="entry name" value="M29_Exopeptidase"/>
</dbReference>
<proteinExistence type="predicted"/>
<accession>A0A1H3B1C0</accession>
<dbReference type="RefSeq" id="WP_074708505.1">
    <property type="nucleotide sequence ID" value="NZ_FNOP01000026.1"/>
</dbReference>
<dbReference type="EMBL" id="FNOP01000026">
    <property type="protein sequence ID" value="SDX35488.1"/>
    <property type="molecule type" value="Genomic_DNA"/>
</dbReference>
<sequence length="338" mass="36993">MADNRIIECMERAQYILGNLMAVKPGEEVLIVVDPQTDERMTQAMAAAALNCGAEYGVYMMPIRGKDKATIFPKSLELGMDACDVFVGMTTASGAAIYNNHLKELINQKKLREVSICLRSIDNFTRGGALADYEQVYKDGERLQAIWRGKKTAHITTPAGTDLFMEMNQMEPIIECGIARNPGDAMAWSDGEVSLGPVIGTTHGKLVIDGPICYYGCPNTPVELRIEGGRIVEVVGGDPKICKEIRRQIAEIKDSDNIAEIGLGLNPACMFNGDFEEEKKARGTCHIAMGNGFYYGQPARSTVHIDMVQYNPTVIFDEGIPTETLIVKDGKVVCLGDK</sequence>
<dbReference type="Proteomes" id="UP000182379">
    <property type="component" value="Unassembled WGS sequence"/>
</dbReference>
<gene>
    <name evidence="2" type="ORF">SAMN05216495_1266</name>
</gene>
<dbReference type="GO" id="GO:0046872">
    <property type="term" value="F:metal ion binding"/>
    <property type="evidence" value="ECO:0007669"/>
    <property type="project" value="UniProtKB-KW"/>
</dbReference>
<dbReference type="AlphaFoldDB" id="A0A1H3B1C0"/>
<dbReference type="SUPFAM" id="SSF144052">
    <property type="entry name" value="Thermophilic metalloprotease-like"/>
    <property type="match status" value="1"/>
</dbReference>
<dbReference type="Pfam" id="PF26233">
    <property type="entry name" value="NicX"/>
    <property type="match status" value="1"/>
</dbReference>
<dbReference type="PANTHER" id="PTHR34448:SF1">
    <property type="entry name" value="BLL6088 PROTEIN"/>
    <property type="match status" value="1"/>
</dbReference>
<dbReference type="PANTHER" id="PTHR34448">
    <property type="entry name" value="AMINOPEPTIDASE"/>
    <property type="match status" value="1"/>
</dbReference>
<dbReference type="InterPro" id="IPR058739">
    <property type="entry name" value="NicX"/>
</dbReference>
<reference evidence="2 3" key="1">
    <citation type="submission" date="2016-10" db="EMBL/GenBank/DDBJ databases">
        <authorList>
            <person name="Varghese N."/>
            <person name="Submissions S."/>
        </authorList>
    </citation>
    <scope>NUCLEOTIDE SEQUENCE [LARGE SCALE GENOMIC DNA]</scope>
    <source>
        <strain evidence="2 3">WCC6</strain>
    </source>
</reference>
<evidence type="ECO:0000256" key="1">
    <source>
        <dbReference type="ARBA" id="ARBA00022723"/>
    </source>
</evidence>